<name>A0A8E2B607_9APHY</name>
<dbReference type="EMBL" id="KV722363">
    <property type="protein sequence ID" value="OCH92850.1"/>
    <property type="molecule type" value="Genomic_DNA"/>
</dbReference>
<organism evidence="2 3">
    <name type="scientific">Obba rivulosa</name>
    <dbReference type="NCBI Taxonomy" id="1052685"/>
    <lineage>
        <taxon>Eukaryota</taxon>
        <taxon>Fungi</taxon>
        <taxon>Dikarya</taxon>
        <taxon>Basidiomycota</taxon>
        <taxon>Agaricomycotina</taxon>
        <taxon>Agaricomycetes</taxon>
        <taxon>Polyporales</taxon>
        <taxon>Gelatoporiaceae</taxon>
        <taxon>Obba</taxon>
    </lineage>
</organism>
<accession>A0A8E2B607</accession>
<feature type="compositionally biased region" description="Polar residues" evidence="1">
    <location>
        <begin position="96"/>
        <end position="106"/>
    </location>
</feature>
<evidence type="ECO:0000313" key="3">
    <source>
        <dbReference type="Proteomes" id="UP000250043"/>
    </source>
</evidence>
<dbReference type="Proteomes" id="UP000250043">
    <property type="component" value="Unassembled WGS sequence"/>
</dbReference>
<keyword evidence="3" id="KW-1185">Reference proteome</keyword>
<gene>
    <name evidence="2" type="ORF">OBBRIDRAFT_833129</name>
</gene>
<dbReference type="AlphaFoldDB" id="A0A8E2B607"/>
<sequence length="115" mass="12299">MGEDLDHSAVPTDPDMVWCTVECDTDANDRSDSQAELSQDIIVAWDASGDLPAEAANTEVIHTATNRSLQLQGEFAQDITKGKALSRLQFATPQDAFPTSITSTSKSGRDGLSDV</sequence>
<protein>
    <submittedName>
        <fullName evidence="2">Uncharacterized protein</fullName>
    </submittedName>
</protein>
<evidence type="ECO:0000256" key="1">
    <source>
        <dbReference type="SAM" id="MobiDB-lite"/>
    </source>
</evidence>
<feature type="region of interest" description="Disordered" evidence="1">
    <location>
        <begin position="96"/>
        <end position="115"/>
    </location>
</feature>
<evidence type="ECO:0000313" key="2">
    <source>
        <dbReference type="EMBL" id="OCH92850.1"/>
    </source>
</evidence>
<reference evidence="2 3" key="1">
    <citation type="submission" date="2016-07" db="EMBL/GenBank/DDBJ databases">
        <title>Draft genome of the white-rot fungus Obba rivulosa 3A-2.</title>
        <authorList>
            <consortium name="DOE Joint Genome Institute"/>
            <person name="Miettinen O."/>
            <person name="Riley R."/>
            <person name="Acob R."/>
            <person name="Barry K."/>
            <person name="Cullen D."/>
            <person name="De Vries R."/>
            <person name="Hainaut M."/>
            <person name="Hatakka A."/>
            <person name="Henrissat B."/>
            <person name="Hilden K."/>
            <person name="Kuo R."/>
            <person name="Labutti K."/>
            <person name="Lipzen A."/>
            <person name="Makela M.R."/>
            <person name="Sandor L."/>
            <person name="Spatafora J.W."/>
            <person name="Grigoriev I.V."/>
            <person name="Hibbett D.S."/>
        </authorList>
    </citation>
    <scope>NUCLEOTIDE SEQUENCE [LARGE SCALE GENOMIC DNA]</scope>
    <source>
        <strain evidence="2 3">3A-2</strain>
    </source>
</reference>
<proteinExistence type="predicted"/>